<feature type="compositionally biased region" description="Polar residues" evidence="1">
    <location>
        <begin position="276"/>
        <end position="300"/>
    </location>
</feature>
<dbReference type="Proteomes" id="UP001217582">
    <property type="component" value="Chromosome 2"/>
</dbReference>
<feature type="compositionally biased region" description="Polar residues" evidence="1">
    <location>
        <begin position="384"/>
        <end position="395"/>
    </location>
</feature>
<dbReference type="GO" id="GO:0000307">
    <property type="term" value="C:cyclin-dependent protein kinase holoenzyme complex"/>
    <property type="evidence" value="ECO:0007669"/>
    <property type="project" value="TreeGrafter"/>
</dbReference>
<proteinExistence type="predicted"/>
<keyword evidence="4" id="KW-1185">Reference proteome</keyword>
<dbReference type="EMBL" id="CP119917">
    <property type="protein sequence ID" value="WFD14837.1"/>
    <property type="molecule type" value="Genomic_DNA"/>
</dbReference>
<name>A0AAJ5YZ17_9BASI</name>
<dbReference type="PANTHER" id="PTHR15615">
    <property type="match status" value="1"/>
</dbReference>
<feature type="compositionally biased region" description="Low complexity" evidence="1">
    <location>
        <begin position="231"/>
        <end position="264"/>
    </location>
</feature>
<accession>A0AAJ5YZ17</accession>
<dbReference type="Pfam" id="PF00134">
    <property type="entry name" value="Cyclin_N"/>
    <property type="match status" value="1"/>
</dbReference>
<evidence type="ECO:0000313" key="3">
    <source>
        <dbReference type="EMBL" id="WFD14837.1"/>
    </source>
</evidence>
<evidence type="ECO:0000313" key="4">
    <source>
        <dbReference type="Proteomes" id="UP001217582"/>
    </source>
</evidence>
<dbReference type="PANTHER" id="PTHR15615:SF10">
    <property type="entry name" value="PHO85 CYCLIN-2-RELATED"/>
    <property type="match status" value="1"/>
</dbReference>
<organism evidence="3 4">
    <name type="scientific">Malassezia arunalokei</name>
    <dbReference type="NCBI Taxonomy" id="1514897"/>
    <lineage>
        <taxon>Eukaryota</taxon>
        <taxon>Fungi</taxon>
        <taxon>Dikarya</taxon>
        <taxon>Basidiomycota</taxon>
        <taxon>Ustilaginomycotina</taxon>
        <taxon>Malasseziomycetes</taxon>
        <taxon>Malasseziales</taxon>
        <taxon>Malasseziaceae</taxon>
        <taxon>Malassezia</taxon>
    </lineage>
</organism>
<feature type="domain" description="Cyclin N-terminal" evidence="2">
    <location>
        <begin position="48"/>
        <end position="171"/>
    </location>
</feature>
<dbReference type="SUPFAM" id="SSF47954">
    <property type="entry name" value="Cyclin-like"/>
    <property type="match status" value="1"/>
</dbReference>
<dbReference type="CDD" id="cd20557">
    <property type="entry name" value="CYCLIN_ScPCL1-like"/>
    <property type="match status" value="1"/>
</dbReference>
<dbReference type="InterPro" id="IPR006671">
    <property type="entry name" value="Cyclin_N"/>
</dbReference>
<sequence>MASSSTILSSSALRRHPASLLPRIVHNPSLTDLVRYPVTRDMVAYIAKQATNVIQCSSDACDSASMQRSQNIPSLETFIMMLVEKSNVQVPTLLSTLVYLDRLKNRLPRIAKGMPCTRHRVFLASLIVAAKNLNDSSPKNKHWTRYCVFFSQAEVNLMEKQLLYLLDYDLRIEEDELVYHFSPFFRRFETRADAGRREMFLRGCDAGRECERYVRATERRLALRNLSASQVTSNNATTPKTTPSTPKRVSPPTTQVQSSLSTTSIPRLSSKGLLTPTATLKATSLHARNSETTRSGSSISEADLTDDNGSATSSPDEAHDYEDERGFSSIRVLDQTRTLASVPRSQSAAVLASMEQRHIHTVRSQLAPGAYASQHASDKGHYSFSESKSLESTPARNGKPRTAQMVTDGMQRYLTSVIPSGIRRSNSRVTLRSNTDAFFGFHDYYIFVLSHVGSRSGFHALFISIITGGIGSEFIQSLLPVCLRSADTQYKTFQLGDILANLMGSCTGLEPEDDAERDPIALISPFRIGESTWEE</sequence>
<gene>
    <name evidence="3" type="ORF">MARU1_000843</name>
</gene>
<dbReference type="GO" id="GO:0005634">
    <property type="term" value="C:nucleus"/>
    <property type="evidence" value="ECO:0007669"/>
    <property type="project" value="TreeGrafter"/>
</dbReference>
<feature type="region of interest" description="Disordered" evidence="1">
    <location>
        <begin position="377"/>
        <end position="402"/>
    </location>
</feature>
<dbReference type="Gene3D" id="1.10.472.10">
    <property type="entry name" value="Cyclin-like"/>
    <property type="match status" value="1"/>
</dbReference>
<dbReference type="GO" id="GO:0019901">
    <property type="term" value="F:protein kinase binding"/>
    <property type="evidence" value="ECO:0007669"/>
    <property type="project" value="InterPro"/>
</dbReference>
<protein>
    <recommendedName>
        <fullName evidence="2">Cyclin N-terminal domain-containing protein</fullName>
    </recommendedName>
</protein>
<feature type="region of interest" description="Disordered" evidence="1">
    <location>
        <begin position="225"/>
        <end position="323"/>
    </location>
</feature>
<dbReference type="InterPro" id="IPR036915">
    <property type="entry name" value="Cyclin-like_sf"/>
</dbReference>
<dbReference type="GO" id="GO:0016538">
    <property type="term" value="F:cyclin-dependent protein serine/threonine kinase regulator activity"/>
    <property type="evidence" value="ECO:0007669"/>
    <property type="project" value="TreeGrafter"/>
</dbReference>
<dbReference type="AlphaFoldDB" id="A0AAJ5YZ17"/>
<dbReference type="InterPro" id="IPR013922">
    <property type="entry name" value="Cyclin_PHO80-like"/>
</dbReference>
<evidence type="ECO:0000256" key="1">
    <source>
        <dbReference type="SAM" id="MobiDB-lite"/>
    </source>
</evidence>
<reference evidence="3 4" key="1">
    <citation type="submission" date="2023-03" db="EMBL/GenBank/DDBJ databases">
        <title>Mating type loci evolution in Malassezia.</title>
        <authorList>
            <person name="Coelho M.A."/>
        </authorList>
    </citation>
    <scope>NUCLEOTIDE SEQUENCE [LARGE SCALE GENOMIC DNA]</scope>
    <source>
        <strain evidence="3 4">CBS 13387</strain>
    </source>
</reference>
<evidence type="ECO:0000259" key="2">
    <source>
        <dbReference type="Pfam" id="PF00134"/>
    </source>
</evidence>